<gene>
    <name evidence="4" type="ORF">BQ4739_LOCUS12641</name>
</gene>
<dbReference type="Gene3D" id="3.30.70.330">
    <property type="match status" value="1"/>
</dbReference>
<dbReference type="GO" id="GO:0003723">
    <property type="term" value="F:RNA binding"/>
    <property type="evidence" value="ECO:0007669"/>
    <property type="project" value="UniProtKB-UniRule"/>
</dbReference>
<name>A0A383W493_TETOB</name>
<feature type="domain" description="RRM" evidence="3">
    <location>
        <begin position="6"/>
        <end position="87"/>
    </location>
</feature>
<dbReference type="InterPro" id="IPR035979">
    <property type="entry name" value="RBD_domain_sf"/>
</dbReference>
<sequence>MASAHGVIYVSNLPYEAHEELVQQAFEDEQFAVGSVQLLKKGSFNRCRNSGLACVTLAKRSDTERCCSVMDGKPLYGRPMIVRKDKFVADDPAYDSCTARDDTTAAAAAEATAAGGGQAGDMETAAAAAAAGSALTAVQHVKGAAAKAKQQGAPANCAAAAAAAATGGSRPTSSSHGGGAVRFVD</sequence>
<evidence type="ECO:0000256" key="1">
    <source>
        <dbReference type="PROSITE-ProRule" id="PRU00176"/>
    </source>
</evidence>
<feature type="region of interest" description="Disordered" evidence="2">
    <location>
        <begin position="164"/>
        <end position="185"/>
    </location>
</feature>
<dbReference type="Pfam" id="PF00076">
    <property type="entry name" value="RRM_1"/>
    <property type="match status" value="1"/>
</dbReference>
<dbReference type="SMART" id="SM00360">
    <property type="entry name" value="RRM"/>
    <property type="match status" value="1"/>
</dbReference>
<dbReference type="PROSITE" id="PS50102">
    <property type="entry name" value="RRM"/>
    <property type="match status" value="1"/>
</dbReference>
<dbReference type="Proteomes" id="UP000256970">
    <property type="component" value="Unassembled WGS sequence"/>
</dbReference>
<protein>
    <recommendedName>
        <fullName evidence="3">RRM domain-containing protein</fullName>
    </recommendedName>
</protein>
<feature type="compositionally biased region" description="Gly residues" evidence="2">
    <location>
        <begin position="176"/>
        <end position="185"/>
    </location>
</feature>
<keyword evidence="1" id="KW-0694">RNA-binding</keyword>
<evidence type="ECO:0000313" key="5">
    <source>
        <dbReference type="Proteomes" id="UP000256970"/>
    </source>
</evidence>
<dbReference type="EMBL" id="FNXT01001138">
    <property type="protein sequence ID" value="SZX72465.1"/>
    <property type="molecule type" value="Genomic_DNA"/>
</dbReference>
<dbReference type="InterPro" id="IPR012677">
    <property type="entry name" value="Nucleotide-bd_a/b_plait_sf"/>
</dbReference>
<accession>A0A383W493</accession>
<evidence type="ECO:0000313" key="4">
    <source>
        <dbReference type="EMBL" id="SZX72465.1"/>
    </source>
</evidence>
<evidence type="ECO:0000256" key="2">
    <source>
        <dbReference type="SAM" id="MobiDB-lite"/>
    </source>
</evidence>
<dbReference type="SUPFAM" id="SSF54928">
    <property type="entry name" value="RNA-binding domain, RBD"/>
    <property type="match status" value="1"/>
</dbReference>
<keyword evidence="5" id="KW-1185">Reference proteome</keyword>
<reference evidence="4 5" key="1">
    <citation type="submission" date="2016-10" db="EMBL/GenBank/DDBJ databases">
        <authorList>
            <person name="Cai Z."/>
        </authorList>
    </citation>
    <scope>NUCLEOTIDE SEQUENCE [LARGE SCALE GENOMIC DNA]</scope>
</reference>
<dbReference type="InterPro" id="IPR000504">
    <property type="entry name" value="RRM_dom"/>
</dbReference>
<organism evidence="4 5">
    <name type="scientific">Tetradesmus obliquus</name>
    <name type="common">Green alga</name>
    <name type="synonym">Acutodesmus obliquus</name>
    <dbReference type="NCBI Taxonomy" id="3088"/>
    <lineage>
        <taxon>Eukaryota</taxon>
        <taxon>Viridiplantae</taxon>
        <taxon>Chlorophyta</taxon>
        <taxon>core chlorophytes</taxon>
        <taxon>Chlorophyceae</taxon>
        <taxon>CS clade</taxon>
        <taxon>Sphaeropleales</taxon>
        <taxon>Scenedesmaceae</taxon>
        <taxon>Tetradesmus</taxon>
    </lineage>
</organism>
<proteinExistence type="predicted"/>
<evidence type="ECO:0000259" key="3">
    <source>
        <dbReference type="PROSITE" id="PS50102"/>
    </source>
</evidence>
<dbReference type="CDD" id="cd00590">
    <property type="entry name" value="RRM_SF"/>
    <property type="match status" value="1"/>
</dbReference>
<dbReference type="AlphaFoldDB" id="A0A383W493"/>